<dbReference type="EMBL" id="NJAK01000001">
    <property type="protein sequence ID" value="PHM61001.1"/>
    <property type="molecule type" value="Genomic_DNA"/>
</dbReference>
<comment type="caution">
    <text evidence="2">The sequence shown here is derived from an EMBL/GenBank/DDBJ whole genome shotgun (WGS) entry which is preliminary data.</text>
</comment>
<organism evidence="2 3">
    <name type="scientific">Xenorhabdus ishibashii</name>
    <dbReference type="NCBI Taxonomy" id="1034471"/>
    <lineage>
        <taxon>Bacteria</taxon>
        <taxon>Pseudomonadati</taxon>
        <taxon>Pseudomonadota</taxon>
        <taxon>Gammaproteobacteria</taxon>
        <taxon>Enterobacterales</taxon>
        <taxon>Morganellaceae</taxon>
        <taxon>Xenorhabdus</taxon>
    </lineage>
</organism>
<feature type="domain" description="Putative adhesin Stv" evidence="1">
    <location>
        <begin position="23"/>
        <end position="149"/>
    </location>
</feature>
<keyword evidence="3" id="KW-1185">Reference proteome</keyword>
<dbReference type="RefSeq" id="WP_099116242.1">
    <property type="nucleotide sequence ID" value="NZ_NJAK01000001.1"/>
</dbReference>
<evidence type="ECO:0000259" key="1">
    <source>
        <dbReference type="Pfam" id="PF21527"/>
    </source>
</evidence>
<reference evidence="2 3" key="1">
    <citation type="journal article" date="2017" name="Nat. Microbiol.">
        <title>Natural product diversity associated with the nematode symbionts Photorhabdus and Xenorhabdus.</title>
        <authorList>
            <person name="Tobias N.J."/>
            <person name="Wolff H."/>
            <person name="Djahanschiri B."/>
            <person name="Grundmann F."/>
            <person name="Kronenwerth M."/>
            <person name="Shi Y.M."/>
            <person name="Simonyi S."/>
            <person name="Grun P."/>
            <person name="Shapiro-Ilan D."/>
            <person name="Pidot S.J."/>
            <person name="Stinear T.P."/>
            <person name="Ebersberger I."/>
            <person name="Bode H.B."/>
        </authorList>
    </citation>
    <scope>NUCLEOTIDE SEQUENCE [LARGE SCALE GENOMIC DNA]</scope>
    <source>
        <strain evidence="2 3">DSM 22670</strain>
    </source>
</reference>
<protein>
    <recommendedName>
        <fullName evidence="1">Putative adhesin Stv domain-containing protein</fullName>
    </recommendedName>
</protein>
<gene>
    <name evidence="2" type="ORF">Xish_00108</name>
</gene>
<dbReference type="Proteomes" id="UP000222168">
    <property type="component" value="Unassembled WGS sequence"/>
</dbReference>
<dbReference type="InterPro" id="IPR049002">
    <property type="entry name" value="Stv"/>
</dbReference>
<dbReference type="OrthoDB" id="7067040at2"/>
<evidence type="ECO:0000313" key="2">
    <source>
        <dbReference type="EMBL" id="PHM61001.1"/>
    </source>
</evidence>
<dbReference type="AlphaFoldDB" id="A0A2D0KC52"/>
<accession>A0A2D0KC52</accession>
<sequence>MPTVIVPYKNLIIKKAVNSARTAIILAHGGYTPKRNYFCQGSGYTYVPFRIKLVFNCKPDGVSIGKKMADDVLYFNSHSNHLITYEILGGSIIKNYSLTHNDKFSDYEPNNQVDIIEIKPHSKAHMSDVFEAINKLNLGYQLIYNVACRINKLDQRALYIESPTNPRPNY</sequence>
<dbReference type="Pfam" id="PF21527">
    <property type="entry name" value="Stv"/>
    <property type="match status" value="1"/>
</dbReference>
<proteinExistence type="predicted"/>
<evidence type="ECO:0000313" key="3">
    <source>
        <dbReference type="Proteomes" id="UP000222168"/>
    </source>
</evidence>
<name>A0A2D0KC52_9GAMM</name>